<dbReference type="InterPro" id="IPR006205">
    <property type="entry name" value="Mev_gal_kin"/>
</dbReference>
<evidence type="ECO:0000256" key="1">
    <source>
        <dbReference type="ARBA" id="ARBA00022490"/>
    </source>
</evidence>
<dbReference type="PANTHER" id="PTHR43290:SF2">
    <property type="entry name" value="MEVALONATE KINASE"/>
    <property type="match status" value="1"/>
</dbReference>
<dbReference type="NCBIfam" id="TIGR00549">
    <property type="entry name" value="mevalon_kin"/>
    <property type="match status" value="1"/>
</dbReference>
<gene>
    <name evidence="12" type="primary">mvk</name>
    <name evidence="12" type="ORF">A6J77_007545</name>
</gene>
<keyword evidence="1" id="KW-0963">Cytoplasm</keyword>
<dbReference type="InterPro" id="IPR006204">
    <property type="entry name" value="GHMP_kinase_N_dom"/>
</dbReference>
<dbReference type="Pfam" id="PF00288">
    <property type="entry name" value="GHMP_kinases_N"/>
    <property type="match status" value="1"/>
</dbReference>
<dbReference type="InterPro" id="IPR013750">
    <property type="entry name" value="GHMP_kinase_C_dom"/>
</dbReference>
<keyword evidence="7" id="KW-0460">Magnesium</keyword>
<dbReference type="SUPFAM" id="SSF54211">
    <property type="entry name" value="Ribosomal protein S5 domain 2-like"/>
    <property type="match status" value="1"/>
</dbReference>
<evidence type="ECO:0000256" key="2">
    <source>
        <dbReference type="ARBA" id="ARBA00022516"/>
    </source>
</evidence>
<dbReference type="PANTHER" id="PTHR43290">
    <property type="entry name" value="MEVALONATE KINASE"/>
    <property type="match status" value="1"/>
</dbReference>
<evidence type="ECO:0000256" key="8">
    <source>
        <dbReference type="ARBA" id="ARBA00023098"/>
    </source>
</evidence>
<feature type="domain" description="GHMP kinase N-terminal" evidence="10">
    <location>
        <begin position="88"/>
        <end position="151"/>
    </location>
</feature>
<evidence type="ECO:0000256" key="7">
    <source>
        <dbReference type="ARBA" id="ARBA00022842"/>
    </source>
</evidence>
<evidence type="ECO:0000256" key="6">
    <source>
        <dbReference type="ARBA" id="ARBA00022840"/>
    </source>
</evidence>
<protein>
    <submittedName>
        <fullName evidence="12">Mevalonate kinase</fullName>
    </submittedName>
</protein>
<name>A0A2J9PP13_9LACT</name>
<evidence type="ECO:0000259" key="11">
    <source>
        <dbReference type="Pfam" id="PF08544"/>
    </source>
</evidence>
<dbReference type="Gene3D" id="3.30.230.10">
    <property type="match status" value="1"/>
</dbReference>
<dbReference type="Pfam" id="PF08544">
    <property type="entry name" value="GHMP_kinases_C"/>
    <property type="match status" value="1"/>
</dbReference>
<keyword evidence="3" id="KW-0808">Transferase</keyword>
<evidence type="ECO:0000313" key="12">
    <source>
        <dbReference type="EMBL" id="PNL92089.1"/>
    </source>
</evidence>
<evidence type="ECO:0000259" key="10">
    <source>
        <dbReference type="Pfam" id="PF00288"/>
    </source>
</evidence>
<accession>A0A2J9PP13</accession>
<keyword evidence="6" id="KW-0067">ATP-binding</keyword>
<comment type="pathway">
    <text evidence="9">Isoprenoid biosynthesis; isopentenyl diphosphate biosynthesis via mevalonate pathway; isopentenyl diphosphate from (R)-mevalonate: step 1/3.</text>
</comment>
<evidence type="ECO:0000256" key="3">
    <source>
        <dbReference type="ARBA" id="ARBA00022679"/>
    </source>
</evidence>
<dbReference type="EMBL" id="NBTM02000001">
    <property type="protein sequence ID" value="PNL92089.1"/>
    <property type="molecule type" value="Genomic_DNA"/>
</dbReference>
<dbReference type="Gene3D" id="3.30.70.890">
    <property type="entry name" value="GHMP kinase, C-terminal domain"/>
    <property type="match status" value="1"/>
</dbReference>
<dbReference type="GO" id="GO:0019287">
    <property type="term" value="P:isopentenyl diphosphate biosynthetic process, mevalonate pathway"/>
    <property type="evidence" value="ECO:0007669"/>
    <property type="project" value="UniProtKB-UniPathway"/>
</dbReference>
<keyword evidence="5 12" id="KW-0418">Kinase</keyword>
<evidence type="ECO:0000313" key="13">
    <source>
        <dbReference type="Proteomes" id="UP000192813"/>
    </source>
</evidence>
<keyword evidence="2" id="KW-0444">Lipid biosynthesis</keyword>
<proteinExistence type="predicted"/>
<evidence type="ECO:0000256" key="9">
    <source>
        <dbReference type="ARBA" id="ARBA00029438"/>
    </source>
</evidence>
<dbReference type="SUPFAM" id="SSF55060">
    <property type="entry name" value="GHMP Kinase, C-terminal domain"/>
    <property type="match status" value="1"/>
</dbReference>
<comment type="caution">
    <text evidence="12">The sequence shown here is derived from an EMBL/GenBank/DDBJ whole genome shotgun (WGS) entry which is preliminary data.</text>
</comment>
<keyword evidence="8" id="KW-0443">Lipid metabolism</keyword>
<evidence type="ECO:0000256" key="5">
    <source>
        <dbReference type="ARBA" id="ARBA00022777"/>
    </source>
</evidence>
<dbReference type="GO" id="GO:0005829">
    <property type="term" value="C:cytosol"/>
    <property type="evidence" value="ECO:0007669"/>
    <property type="project" value="TreeGrafter"/>
</dbReference>
<dbReference type="GO" id="GO:0005524">
    <property type="term" value="F:ATP binding"/>
    <property type="evidence" value="ECO:0007669"/>
    <property type="project" value="UniProtKB-KW"/>
</dbReference>
<reference evidence="13" key="1">
    <citation type="submission" date="2017-12" db="EMBL/GenBank/DDBJ databases">
        <title>FDA dAtabase for Regulatory Grade micrObial Sequences (FDA-ARGOS): Supporting development and validation of Infectious Disease Dx tests.</title>
        <authorList>
            <person name="Hoffmann M."/>
            <person name="Allard M."/>
            <person name="Evans P."/>
            <person name="Brown E."/>
            <person name="Tallon L."/>
            <person name="Sadzewicz L."/>
            <person name="Sengamalay N."/>
            <person name="Ott S."/>
            <person name="Godinez A."/>
            <person name="Nagaraj S."/>
            <person name="Vavikolanu K."/>
            <person name="Aluvathingal J."/>
            <person name="Nadendla S."/>
            <person name="Sichtig H."/>
        </authorList>
    </citation>
    <scope>NUCLEOTIDE SEQUENCE [LARGE SCALE GENOMIC DNA]</scope>
    <source>
        <strain evidence="13">FDAARGOS_249</strain>
    </source>
</reference>
<dbReference type="GO" id="GO:0004496">
    <property type="term" value="F:mevalonate kinase activity"/>
    <property type="evidence" value="ECO:0007669"/>
    <property type="project" value="InterPro"/>
</dbReference>
<keyword evidence="4" id="KW-0547">Nucleotide-binding</keyword>
<sequence>MKKATGKANGKIIIIGEHAVVHGYPSVALPFHAVEMTVTIEQIQTNAYLVSDLYEGPLHQAPSDLQNLLAVYDQLRADLMTQTQSHWLINIHSSIPAERGMGSSAAMATALVRAFYNYYDLPLTEDKLLKYVDLSEKISHGNPSGLDARVAGLGVPLIYQKNQPMTIVHFDTPYWLVVADTGIHGNTKNAVADVAAGLNSAFITRRQAVECNLRQLGEAANQFIDLVELNSDKMANDQWFTAICRTFKDAHQHLRALQVSSPELEAGVSFAEANGAGAAKLTGGGRGGCYFALCDSKDKATLLAKALKTENMAVASWVVPFKSSPLDDNAGE</sequence>
<evidence type="ECO:0000256" key="4">
    <source>
        <dbReference type="ARBA" id="ARBA00022741"/>
    </source>
</evidence>
<dbReference type="AlphaFoldDB" id="A0A2J9PP13"/>
<dbReference type="InterPro" id="IPR020568">
    <property type="entry name" value="Ribosomal_Su5_D2-typ_SF"/>
</dbReference>
<organism evidence="12 13">
    <name type="scientific">Aerococcus viridans</name>
    <dbReference type="NCBI Taxonomy" id="1377"/>
    <lineage>
        <taxon>Bacteria</taxon>
        <taxon>Bacillati</taxon>
        <taxon>Bacillota</taxon>
        <taxon>Bacilli</taxon>
        <taxon>Lactobacillales</taxon>
        <taxon>Aerococcaceae</taxon>
        <taxon>Aerococcus</taxon>
    </lineage>
</organism>
<dbReference type="InterPro" id="IPR036554">
    <property type="entry name" value="GHMP_kinase_C_sf"/>
</dbReference>
<dbReference type="Proteomes" id="UP000192813">
    <property type="component" value="Unassembled WGS sequence"/>
</dbReference>
<dbReference type="PRINTS" id="PR00959">
    <property type="entry name" value="MEVGALKINASE"/>
</dbReference>
<dbReference type="InterPro" id="IPR014721">
    <property type="entry name" value="Ribsml_uS5_D2-typ_fold_subgr"/>
</dbReference>
<dbReference type="UniPathway" id="UPA00057">
    <property type="reaction ID" value="UER00098"/>
</dbReference>
<dbReference type="RefSeq" id="WP_083069608.1">
    <property type="nucleotide sequence ID" value="NZ_JALXKY010000002.1"/>
</dbReference>
<feature type="domain" description="GHMP kinase C-terminal" evidence="11">
    <location>
        <begin position="251"/>
        <end position="308"/>
    </location>
</feature>